<keyword evidence="2 4" id="KW-0328">Glycosyltransferase</keyword>
<sequence>MFGIPTFTILLGLVLNVSGGKILGIFHIPGYSHSIIPQLIVDRLAKRGHEITTISSYPINLSNNHHRNIQISVNLSENIVMRELTGLENKSVLTKLKFLLNIGITVNENCLNHTSVQNLLSSNEHFDLVILDWTLSEAMLGFAHHFKAPIVLISTIGSTLFSNKVTTNPSPYSYVSNLFVNSIGNMIFLERVVNTLSSIALEVNEYFHNEPAQDLQLHQYFPDTPSLQDLMVNVSLVLLNSHLTTESIRPYVPNMIQVAGLQIQSLKPLPEELQTFMDDAHEGFIYFSLGGNINSTRLPRNKLKVIIETFKKLPLKVVWKLESNIFDLPPNIKVEKWIPQHDVLAHPNLKVFLTHGGLFSTIEAIYHKVPMVGIPCYLDQRGNIKYGIHRGYSIMIELDKLTKKNLYNAVMDVATNRKYKENIKKYSSWLRDQPISPVNLTLFWTEYVLRHKGTAYLQTDAAKLKWYQYFLLDIVLFLMGITFVLCYVVFKIGIVLRNVF</sequence>
<name>A0A8K0C9W9_IGNLU</name>
<organism evidence="6 7">
    <name type="scientific">Ignelater luminosus</name>
    <name type="common">Cucubano</name>
    <name type="synonym">Pyrophorus luminosus</name>
    <dbReference type="NCBI Taxonomy" id="2038154"/>
    <lineage>
        <taxon>Eukaryota</taxon>
        <taxon>Metazoa</taxon>
        <taxon>Ecdysozoa</taxon>
        <taxon>Arthropoda</taxon>
        <taxon>Hexapoda</taxon>
        <taxon>Insecta</taxon>
        <taxon>Pterygota</taxon>
        <taxon>Neoptera</taxon>
        <taxon>Endopterygota</taxon>
        <taxon>Coleoptera</taxon>
        <taxon>Polyphaga</taxon>
        <taxon>Elateriformia</taxon>
        <taxon>Elateroidea</taxon>
        <taxon>Elateridae</taxon>
        <taxon>Agrypninae</taxon>
        <taxon>Pyrophorini</taxon>
        <taxon>Ignelater</taxon>
    </lineage>
</organism>
<proteinExistence type="inferred from homology"/>
<evidence type="ECO:0000256" key="2">
    <source>
        <dbReference type="ARBA" id="ARBA00022676"/>
    </source>
</evidence>
<evidence type="ECO:0000256" key="5">
    <source>
        <dbReference type="RuleBase" id="RU362059"/>
    </source>
</evidence>
<dbReference type="InterPro" id="IPR050271">
    <property type="entry name" value="UDP-glycosyltransferase"/>
</dbReference>
<dbReference type="PROSITE" id="PS00375">
    <property type="entry name" value="UDPGT"/>
    <property type="match status" value="1"/>
</dbReference>
<accession>A0A8K0C9W9</accession>
<evidence type="ECO:0000256" key="1">
    <source>
        <dbReference type="ARBA" id="ARBA00009995"/>
    </source>
</evidence>
<feature type="chain" id="PRO_5035488543" description="UDP-glucuronosyltransferase" evidence="5">
    <location>
        <begin position="20"/>
        <end position="500"/>
    </location>
</feature>
<evidence type="ECO:0000256" key="3">
    <source>
        <dbReference type="ARBA" id="ARBA00022679"/>
    </source>
</evidence>
<comment type="catalytic activity">
    <reaction evidence="5">
        <text>glucuronate acceptor + UDP-alpha-D-glucuronate = acceptor beta-D-glucuronoside + UDP + H(+)</text>
        <dbReference type="Rhea" id="RHEA:21032"/>
        <dbReference type="ChEBI" id="CHEBI:15378"/>
        <dbReference type="ChEBI" id="CHEBI:58052"/>
        <dbReference type="ChEBI" id="CHEBI:58223"/>
        <dbReference type="ChEBI" id="CHEBI:132367"/>
        <dbReference type="ChEBI" id="CHEBI:132368"/>
        <dbReference type="EC" id="2.4.1.17"/>
    </reaction>
</comment>
<dbReference type="GO" id="GO:0016020">
    <property type="term" value="C:membrane"/>
    <property type="evidence" value="ECO:0007669"/>
    <property type="project" value="UniProtKB-SubCell"/>
</dbReference>
<dbReference type="AlphaFoldDB" id="A0A8K0C9W9"/>
<dbReference type="OrthoDB" id="5835829at2759"/>
<keyword evidence="5" id="KW-1133">Transmembrane helix</keyword>
<reference evidence="6" key="1">
    <citation type="submission" date="2019-08" db="EMBL/GenBank/DDBJ databases">
        <title>The genome of the North American firefly Photinus pyralis.</title>
        <authorList>
            <consortium name="Photinus pyralis genome working group"/>
            <person name="Fallon T.R."/>
            <person name="Sander Lower S.E."/>
            <person name="Weng J.-K."/>
        </authorList>
    </citation>
    <scope>NUCLEOTIDE SEQUENCE</scope>
    <source>
        <strain evidence="6">TRF0915ILg1</strain>
        <tissue evidence="6">Whole body</tissue>
    </source>
</reference>
<protein>
    <recommendedName>
        <fullName evidence="5">UDP-glucuronosyltransferase</fullName>
        <ecNumber evidence="5">2.4.1.17</ecNumber>
    </recommendedName>
</protein>
<keyword evidence="5" id="KW-0472">Membrane</keyword>
<comment type="subcellular location">
    <subcellularLocation>
        <location evidence="5">Membrane</location>
        <topology evidence="5">Single-pass membrane protein</topology>
    </subcellularLocation>
</comment>
<dbReference type="Gene3D" id="3.40.50.2000">
    <property type="entry name" value="Glycogen Phosphorylase B"/>
    <property type="match status" value="1"/>
</dbReference>
<dbReference type="GO" id="GO:0015020">
    <property type="term" value="F:glucuronosyltransferase activity"/>
    <property type="evidence" value="ECO:0007669"/>
    <property type="project" value="UniProtKB-EC"/>
</dbReference>
<keyword evidence="5" id="KW-0812">Transmembrane</keyword>
<dbReference type="Proteomes" id="UP000801492">
    <property type="component" value="Unassembled WGS sequence"/>
</dbReference>
<dbReference type="EC" id="2.4.1.17" evidence="5"/>
<dbReference type="EMBL" id="VTPC01090723">
    <property type="protein sequence ID" value="KAF2881571.1"/>
    <property type="molecule type" value="Genomic_DNA"/>
</dbReference>
<gene>
    <name evidence="6" type="ORF">ILUMI_24606</name>
</gene>
<feature type="signal peptide" evidence="5">
    <location>
        <begin position="1"/>
        <end position="19"/>
    </location>
</feature>
<comment type="similarity">
    <text evidence="1 4">Belongs to the UDP-glycosyltransferase family.</text>
</comment>
<dbReference type="SUPFAM" id="SSF53756">
    <property type="entry name" value="UDP-Glycosyltransferase/glycogen phosphorylase"/>
    <property type="match status" value="1"/>
</dbReference>
<dbReference type="PANTHER" id="PTHR48043:SF159">
    <property type="entry name" value="EG:EG0003.4 PROTEIN-RELATED"/>
    <property type="match status" value="1"/>
</dbReference>
<dbReference type="InterPro" id="IPR035595">
    <property type="entry name" value="UDP_glycos_trans_CS"/>
</dbReference>
<keyword evidence="5" id="KW-0732">Signal</keyword>
<keyword evidence="3 4" id="KW-0808">Transferase</keyword>
<comment type="caution">
    <text evidence="6">The sequence shown here is derived from an EMBL/GenBank/DDBJ whole genome shotgun (WGS) entry which is preliminary data.</text>
</comment>
<dbReference type="InterPro" id="IPR002213">
    <property type="entry name" value="UDP_glucos_trans"/>
</dbReference>
<evidence type="ECO:0000313" key="7">
    <source>
        <dbReference type="Proteomes" id="UP000801492"/>
    </source>
</evidence>
<feature type="transmembrane region" description="Helical" evidence="5">
    <location>
        <begin position="466"/>
        <end position="490"/>
    </location>
</feature>
<evidence type="ECO:0000256" key="4">
    <source>
        <dbReference type="RuleBase" id="RU003718"/>
    </source>
</evidence>
<dbReference type="CDD" id="cd03784">
    <property type="entry name" value="GT1_Gtf-like"/>
    <property type="match status" value="1"/>
</dbReference>
<keyword evidence="7" id="KW-1185">Reference proteome</keyword>
<evidence type="ECO:0000313" key="6">
    <source>
        <dbReference type="EMBL" id="KAF2881571.1"/>
    </source>
</evidence>
<dbReference type="FunFam" id="3.40.50.2000:FF:000050">
    <property type="entry name" value="UDP-glucuronosyltransferase"/>
    <property type="match status" value="1"/>
</dbReference>
<dbReference type="PANTHER" id="PTHR48043">
    <property type="entry name" value="EG:EG0003.4 PROTEIN-RELATED"/>
    <property type="match status" value="1"/>
</dbReference>
<dbReference type="Pfam" id="PF00201">
    <property type="entry name" value="UDPGT"/>
    <property type="match status" value="1"/>
</dbReference>